<feature type="compositionally biased region" description="Basic and acidic residues" evidence="1">
    <location>
        <begin position="291"/>
        <end position="312"/>
    </location>
</feature>
<dbReference type="RefSeq" id="XP_040695232.1">
    <property type="nucleotide sequence ID" value="XM_040832967.1"/>
</dbReference>
<protein>
    <recommendedName>
        <fullName evidence="2">Subtelomeric hrmA-associated cluster protein AFUB-079030/YDR124W-like helical bundle domain-containing protein</fullName>
    </recommendedName>
</protein>
<feature type="region of interest" description="Disordered" evidence="1">
    <location>
        <begin position="480"/>
        <end position="526"/>
    </location>
</feature>
<proteinExistence type="predicted"/>
<dbReference type="InterPro" id="IPR047092">
    <property type="entry name" value="AFUB_07903/YDR124W-like_hel"/>
</dbReference>
<dbReference type="GeneID" id="63748815"/>
<dbReference type="PANTHER" id="PTHR36102">
    <property type="entry name" value="CHROMOSOME 10, WHOLE GENOME SHOTGUN SEQUENCE"/>
    <property type="match status" value="1"/>
</dbReference>
<dbReference type="OrthoDB" id="5338458at2759"/>
<dbReference type="VEuPathDB" id="FungiDB:ASPWEDRAFT_271934"/>
<evidence type="ECO:0000259" key="2">
    <source>
        <dbReference type="Pfam" id="PF11001"/>
    </source>
</evidence>
<feature type="region of interest" description="Disordered" evidence="1">
    <location>
        <begin position="284"/>
        <end position="356"/>
    </location>
</feature>
<feature type="compositionally biased region" description="Basic and acidic residues" evidence="1">
    <location>
        <begin position="190"/>
        <end position="199"/>
    </location>
</feature>
<sequence>MGVPMRSYHHISHPHYAMIYLDNTGKVKVDESASIRDQNMTVFSSEVRQRFLDVLGAKIGYHRPMFRRGPGFRETSAGFSYGGYHDDWSSLRQVKRRKPSVNDHSLDMSFGTQFSEPIQELPPYTTTDKVPLEIGDTEKVLAYYESALKHFQQLNCRHIAKAFIKFIEPRKQVKHPYNGGRPPVGSAPGEKGDPEKTKPEWWPAGVVHKEPDHLKKAQRLRLLIHILRKLGKYNITSEKLQEVAHDAKRQIKPLDKLEILDEIFRVRKLEERYERGEVDSTHFAYVVNRDTNPKPEKDKDSDSVSEPDHKLEMDDEDAEDDLLTSVTSADHTAPPMPTPIDHMSMAAPSRPLPMGGDRAPMFSMSESLSFGDQPRDRSYFPSEYADDFSTQNLLKTPATSTIVSPNEQPAAFDYLSQPSFSSTTTEDSLSHHRQPPLPVQQPTSHYDAWAPSFRQSVFGSVDYTPSQALAQPSLHYQMPVTHPHDIPHGLPDLCRTKPTHLDPTPSFRTGSLSHPNFLHPHHGNSA</sequence>
<feature type="region of interest" description="Disordered" evidence="1">
    <location>
        <begin position="174"/>
        <end position="201"/>
    </location>
</feature>
<dbReference type="Pfam" id="PF11001">
    <property type="entry name" value="AFUB_07903_YDR124W_hel"/>
    <property type="match status" value="1"/>
</dbReference>
<dbReference type="STRING" id="1073089.A0A1L9S327"/>
<feature type="domain" description="Subtelomeric hrmA-associated cluster protein AFUB-079030/YDR124W-like helical bundle" evidence="2">
    <location>
        <begin position="133"/>
        <end position="268"/>
    </location>
</feature>
<evidence type="ECO:0000256" key="1">
    <source>
        <dbReference type="SAM" id="MobiDB-lite"/>
    </source>
</evidence>
<dbReference type="Proteomes" id="UP000184383">
    <property type="component" value="Unassembled WGS sequence"/>
</dbReference>
<dbReference type="PANTHER" id="PTHR36102:SF5">
    <property type="entry name" value="YDR124W-LIKE HELICAL BUNDLE DOMAIN-CONTAINING PROTEIN"/>
    <property type="match status" value="1"/>
</dbReference>
<evidence type="ECO:0000313" key="4">
    <source>
        <dbReference type="Proteomes" id="UP000184383"/>
    </source>
</evidence>
<feature type="region of interest" description="Disordered" evidence="1">
    <location>
        <begin position="417"/>
        <end position="444"/>
    </location>
</feature>
<feature type="compositionally biased region" description="Acidic residues" evidence="1">
    <location>
        <begin position="313"/>
        <end position="322"/>
    </location>
</feature>
<feature type="compositionally biased region" description="Polar residues" evidence="1">
    <location>
        <begin position="417"/>
        <end position="427"/>
    </location>
</feature>
<gene>
    <name evidence="3" type="ORF">ASPWEDRAFT_271934</name>
</gene>
<name>A0A1L9S327_ASPWE</name>
<dbReference type="InterPro" id="IPR021264">
    <property type="entry name" value="AFUB_079030/YDR124W-like"/>
</dbReference>
<accession>A0A1L9S327</accession>
<organism evidence="3 4">
    <name type="scientific">Aspergillus wentii DTO 134E9</name>
    <dbReference type="NCBI Taxonomy" id="1073089"/>
    <lineage>
        <taxon>Eukaryota</taxon>
        <taxon>Fungi</taxon>
        <taxon>Dikarya</taxon>
        <taxon>Ascomycota</taxon>
        <taxon>Pezizomycotina</taxon>
        <taxon>Eurotiomycetes</taxon>
        <taxon>Eurotiomycetidae</taxon>
        <taxon>Eurotiales</taxon>
        <taxon>Aspergillaceae</taxon>
        <taxon>Aspergillus</taxon>
        <taxon>Aspergillus subgen. Cremei</taxon>
    </lineage>
</organism>
<keyword evidence="4" id="KW-1185">Reference proteome</keyword>
<dbReference type="EMBL" id="KV878209">
    <property type="protein sequence ID" value="OJJ41556.1"/>
    <property type="molecule type" value="Genomic_DNA"/>
</dbReference>
<evidence type="ECO:0000313" key="3">
    <source>
        <dbReference type="EMBL" id="OJJ41556.1"/>
    </source>
</evidence>
<reference evidence="4" key="1">
    <citation type="journal article" date="2017" name="Genome Biol.">
        <title>Comparative genomics reveals high biological diversity and specific adaptations in the industrially and medically important fungal genus Aspergillus.</title>
        <authorList>
            <person name="de Vries R.P."/>
            <person name="Riley R."/>
            <person name="Wiebenga A."/>
            <person name="Aguilar-Osorio G."/>
            <person name="Amillis S."/>
            <person name="Uchima C.A."/>
            <person name="Anderluh G."/>
            <person name="Asadollahi M."/>
            <person name="Askin M."/>
            <person name="Barry K."/>
            <person name="Battaglia E."/>
            <person name="Bayram O."/>
            <person name="Benocci T."/>
            <person name="Braus-Stromeyer S.A."/>
            <person name="Caldana C."/>
            <person name="Canovas D."/>
            <person name="Cerqueira G.C."/>
            <person name="Chen F."/>
            <person name="Chen W."/>
            <person name="Choi C."/>
            <person name="Clum A."/>
            <person name="Dos Santos R.A."/>
            <person name="Damasio A.R."/>
            <person name="Diallinas G."/>
            <person name="Emri T."/>
            <person name="Fekete E."/>
            <person name="Flipphi M."/>
            <person name="Freyberg S."/>
            <person name="Gallo A."/>
            <person name="Gournas C."/>
            <person name="Habgood R."/>
            <person name="Hainaut M."/>
            <person name="Harispe M.L."/>
            <person name="Henrissat B."/>
            <person name="Hilden K.S."/>
            <person name="Hope R."/>
            <person name="Hossain A."/>
            <person name="Karabika E."/>
            <person name="Karaffa L."/>
            <person name="Karanyi Z."/>
            <person name="Krasevec N."/>
            <person name="Kuo A."/>
            <person name="Kusch H."/>
            <person name="LaButti K."/>
            <person name="Lagendijk E.L."/>
            <person name="Lapidus A."/>
            <person name="Levasseur A."/>
            <person name="Lindquist E."/>
            <person name="Lipzen A."/>
            <person name="Logrieco A.F."/>
            <person name="MacCabe A."/>
            <person name="Maekelae M.R."/>
            <person name="Malavazi I."/>
            <person name="Melin P."/>
            <person name="Meyer V."/>
            <person name="Mielnichuk N."/>
            <person name="Miskei M."/>
            <person name="Molnar A.P."/>
            <person name="Mule G."/>
            <person name="Ngan C.Y."/>
            <person name="Orejas M."/>
            <person name="Orosz E."/>
            <person name="Ouedraogo J.P."/>
            <person name="Overkamp K.M."/>
            <person name="Park H.-S."/>
            <person name="Perrone G."/>
            <person name="Piumi F."/>
            <person name="Punt P.J."/>
            <person name="Ram A.F."/>
            <person name="Ramon A."/>
            <person name="Rauscher S."/>
            <person name="Record E."/>
            <person name="Riano-Pachon D.M."/>
            <person name="Robert V."/>
            <person name="Roehrig J."/>
            <person name="Ruller R."/>
            <person name="Salamov A."/>
            <person name="Salih N.S."/>
            <person name="Samson R.A."/>
            <person name="Sandor E."/>
            <person name="Sanguinetti M."/>
            <person name="Schuetze T."/>
            <person name="Sepcic K."/>
            <person name="Shelest E."/>
            <person name="Sherlock G."/>
            <person name="Sophianopoulou V."/>
            <person name="Squina F.M."/>
            <person name="Sun H."/>
            <person name="Susca A."/>
            <person name="Todd R.B."/>
            <person name="Tsang A."/>
            <person name="Unkles S.E."/>
            <person name="van de Wiele N."/>
            <person name="van Rossen-Uffink D."/>
            <person name="Oliveira J.V."/>
            <person name="Vesth T.C."/>
            <person name="Visser J."/>
            <person name="Yu J.-H."/>
            <person name="Zhou M."/>
            <person name="Andersen M.R."/>
            <person name="Archer D.B."/>
            <person name="Baker S.E."/>
            <person name="Benoit I."/>
            <person name="Brakhage A.A."/>
            <person name="Braus G.H."/>
            <person name="Fischer R."/>
            <person name="Frisvad J.C."/>
            <person name="Goldman G.H."/>
            <person name="Houbraken J."/>
            <person name="Oakley B."/>
            <person name="Pocsi I."/>
            <person name="Scazzocchio C."/>
            <person name="Seiboth B."/>
            <person name="vanKuyk P.A."/>
            <person name="Wortman J."/>
            <person name="Dyer P.S."/>
            <person name="Grigoriev I.V."/>
        </authorList>
    </citation>
    <scope>NUCLEOTIDE SEQUENCE [LARGE SCALE GENOMIC DNA]</scope>
    <source>
        <strain evidence="4">DTO 134E9</strain>
    </source>
</reference>
<dbReference type="AlphaFoldDB" id="A0A1L9S327"/>